<name>A0A6J4IGQ0_9CHLR</name>
<dbReference type="EMBL" id="CADCTC010000131">
    <property type="protein sequence ID" value="CAA9252209.1"/>
    <property type="molecule type" value="Genomic_DNA"/>
</dbReference>
<accession>A0A6J4IGQ0</accession>
<proteinExistence type="predicted"/>
<reference evidence="1" key="1">
    <citation type="submission" date="2020-02" db="EMBL/GenBank/DDBJ databases">
        <authorList>
            <person name="Meier V. D."/>
        </authorList>
    </citation>
    <scope>NUCLEOTIDE SEQUENCE</scope>
    <source>
        <strain evidence="1">AVDCRST_MAG77</strain>
    </source>
</reference>
<sequence length="48" mass="5423">MGIRTITAHALTIPFVSATRDIRAHHGLGHIRLGRPSIHMVETTKHWE</sequence>
<protein>
    <submittedName>
        <fullName evidence="1">Uncharacterized protein</fullName>
    </submittedName>
</protein>
<evidence type="ECO:0000313" key="1">
    <source>
        <dbReference type="EMBL" id="CAA9252209.1"/>
    </source>
</evidence>
<gene>
    <name evidence="1" type="ORF">AVDCRST_MAG77-2250</name>
</gene>
<dbReference type="AlphaFoldDB" id="A0A6J4IGQ0"/>
<organism evidence="1">
    <name type="scientific">uncultured Chloroflexota bacterium</name>
    <dbReference type="NCBI Taxonomy" id="166587"/>
    <lineage>
        <taxon>Bacteria</taxon>
        <taxon>Bacillati</taxon>
        <taxon>Chloroflexota</taxon>
        <taxon>environmental samples</taxon>
    </lineage>
</organism>